<keyword evidence="2" id="KW-1133">Transmembrane helix</keyword>
<dbReference type="Proteomes" id="UP001445076">
    <property type="component" value="Unassembled WGS sequence"/>
</dbReference>
<gene>
    <name evidence="4" type="ORF">OTU49_006776</name>
</gene>
<feature type="transmembrane region" description="Helical" evidence="2">
    <location>
        <begin position="25"/>
        <end position="46"/>
    </location>
</feature>
<proteinExistence type="predicted"/>
<feature type="domain" description="IGFBP N-terminal" evidence="3">
    <location>
        <begin position="51"/>
        <end position="116"/>
    </location>
</feature>
<dbReference type="GO" id="GO:0005576">
    <property type="term" value="C:extracellular region"/>
    <property type="evidence" value="ECO:0007669"/>
    <property type="project" value="InterPro"/>
</dbReference>
<feature type="non-terminal residue" evidence="4">
    <location>
        <position position="1"/>
    </location>
</feature>
<dbReference type="AlphaFoldDB" id="A0AAW0X112"/>
<dbReference type="SUPFAM" id="SSF57184">
    <property type="entry name" value="Growth factor receptor domain"/>
    <property type="match status" value="1"/>
</dbReference>
<sequence>HKVSSTPGEHFISRVRSDQPTRLKMATTAAVAPLLLLCFLFTIVSVEGKEKIDQCKSCSVVRCAGGPETMKCTYGIVKDWCGCCYTCGLGPGSPCGRDVGVCGTGLVCRNGTCVLSRIRQG</sequence>
<dbReference type="EMBL" id="JARKIK010000055">
    <property type="protein sequence ID" value="KAK8733133.1"/>
    <property type="molecule type" value="Genomic_DNA"/>
</dbReference>
<evidence type="ECO:0000313" key="5">
    <source>
        <dbReference type="Proteomes" id="UP001445076"/>
    </source>
</evidence>
<name>A0AAW0X112_CHEQU</name>
<dbReference type="Gene3D" id="4.10.40.20">
    <property type="match status" value="1"/>
</dbReference>
<dbReference type="PROSITE" id="PS51323">
    <property type="entry name" value="IGFBP_N_2"/>
    <property type="match status" value="1"/>
</dbReference>
<keyword evidence="2" id="KW-0812">Transmembrane</keyword>
<reference evidence="4 5" key="1">
    <citation type="journal article" date="2024" name="BMC Genomics">
        <title>Genome assembly of redclaw crayfish (Cherax quadricarinatus) provides insights into its immune adaptation and hypoxia tolerance.</title>
        <authorList>
            <person name="Liu Z."/>
            <person name="Zheng J."/>
            <person name="Li H."/>
            <person name="Fang K."/>
            <person name="Wang S."/>
            <person name="He J."/>
            <person name="Zhou D."/>
            <person name="Weng S."/>
            <person name="Chi M."/>
            <person name="Gu Z."/>
            <person name="He J."/>
            <person name="Li F."/>
            <person name="Wang M."/>
        </authorList>
    </citation>
    <scope>NUCLEOTIDE SEQUENCE [LARGE SCALE GENOMIC DNA]</scope>
    <source>
        <strain evidence="4">ZL_2023a</strain>
    </source>
</reference>
<protein>
    <recommendedName>
        <fullName evidence="3">IGFBP N-terminal domain-containing protein</fullName>
    </recommendedName>
</protein>
<evidence type="ECO:0000256" key="2">
    <source>
        <dbReference type="SAM" id="Phobius"/>
    </source>
</evidence>
<comment type="caution">
    <text evidence="4">The sequence shown here is derived from an EMBL/GenBank/DDBJ whole genome shotgun (WGS) entry which is preliminary data.</text>
</comment>
<evidence type="ECO:0000256" key="1">
    <source>
        <dbReference type="ARBA" id="ARBA00023157"/>
    </source>
</evidence>
<organism evidence="4 5">
    <name type="scientific">Cherax quadricarinatus</name>
    <name type="common">Australian red claw crayfish</name>
    <dbReference type="NCBI Taxonomy" id="27406"/>
    <lineage>
        <taxon>Eukaryota</taxon>
        <taxon>Metazoa</taxon>
        <taxon>Ecdysozoa</taxon>
        <taxon>Arthropoda</taxon>
        <taxon>Crustacea</taxon>
        <taxon>Multicrustacea</taxon>
        <taxon>Malacostraca</taxon>
        <taxon>Eumalacostraca</taxon>
        <taxon>Eucarida</taxon>
        <taxon>Decapoda</taxon>
        <taxon>Pleocyemata</taxon>
        <taxon>Astacidea</taxon>
        <taxon>Parastacoidea</taxon>
        <taxon>Parastacidae</taxon>
        <taxon>Cherax</taxon>
    </lineage>
</organism>
<keyword evidence="2" id="KW-0472">Membrane</keyword>
<dbReference type="InterPro" id="IPR009030">
    <property type="entry name" value="Growth_fac_rcpt_cys_sf"/>
</dbReference>
<evidence type="ECO:0000259" key="3">
    <source>
        <dbReference type="PROSITE" id="PS51323"/>
    </source>
</evidence>
<dbReference type="InterPro" id="IPR000867">
    <property type="entry name" value="IGFBP-like"/>
</dbReference>
<keyword evidence="5" id="KW-1185">Reference proteome</keyword>
<dbReference type="Pfam" id="PF00219">
    <property type="entry name" value="IGFBP"/>
    <property type="match status" value="1"/>
</dbReference>
<keyword evidence="1" id="KW-1015">Disulfide bond</keyword>
<evidence type="ECO:0000313" key="4">
    <source>
        <dbReference type="EMBL" id="KAK8733133.1"/>
    </source>
</evidence>
<accession>A0AAW0X112</accession>